<evidence type="ECO:0000313" key="12">
    <source>
        <dbReference type="WBParaSite" id="maker-uti_cns_0011399-snap-gene-0.3-mRNA-1"/>
    </source>
</evidence>
<evidence type="ECO:0000256" key="8">
    <source>
        <dbReference type="PROSITE-ProRule" id="PRU00042"/>
    </source>
</evidence>
<dbReference type="GO" id="GO:0045892">
    <property type="term" value="P:negative regulation of DNA-templated transcription"/>
    <property type="evidence" value="ECO:0007669"/>
    <property type="project" value="UniProtKB-ARBA"/>
</dbReference>
<keyword evidence="2" id="KW-0479">Metal-binding</keyword>
<dbReference type="PROSITE" id="PS00028">
    <property type="entry name" value="ZINC_FINGER_C2H2_1"/>
    <property type="match status" value="3"/>
</dbReference>
<dbReference type="Pfam" id="PF13894">
    <property type="entry name" value="zf-C2H2_4"/>
    <property type="match status" value="1"/>
</dbReference>
<dbReference type="GO" id="GO:0000981">
    <property type="term" value="F:DNA-binding transcription factor activity, RNA polymerase II-specific"/>
    <property type="evidence" value="ECO:0007669"/>
    <property type="project" value="TreeGrafter"/>
</dbReference>
<evidence type="ECO:0000256" key="1">
    <source>
        <dbReference type="ARBA" id="ARBA00004123"/>
    </source>
</evidence>
<name>A0A1I8ICP0_9PLAT</name>
<dbReference type="InterPro" id="IPR051574">
    <property type="entry name" value="ZnF_E-box_Homeobox"/>
</dbReference>
<dbReference type="Gene3D" id="3.30.160.60">
    <property type="entry name" value="Classic Zinc Finger"/>
    <property type="match status" value="3"/>
</dbReference>
<proteinExistence type="predicted"/>
<evidence type="ECO:0000256" key="3">
    <source>
        <dbReference type="ARBA" id="ARBA00022737"/>
    </source>
</evidence>
<protein>
    <submittedName>
        <fullName evidence="12">C2H2-type domain-containing protein</fullName>
    </submittedName>
</protein>
<dbReference type="Pfam" id="PF00096">
    <property type="entry name" value="zf-C2H2"/>
    <property type="match status" value="2"/>
</dbReference>
<accession>A0A1I8ICP0</accession>
<dbReference type="PANTHER" id="PTHR24391:SF27">
    <property type="entry name" value="ZINC FINGER PROTEIN 1"/>
    <property type="match status" value="1"/>
</dbReference>
<dbReference type="PROSITE" id="PS50157">
    <property type="entry name" value="ZINC_FINGER_C2H2_2"/>
    <property type="match status" value="4"/>
</dbReference>
<keyword evidence="6" id="KW-0238">DNA-binding</keyword>
<evidence type="ECO:0000256" key="9">
    <source>
        <dbReference type="SAM" id="MobiDB-lite"/>
    </source>
</evidence>
<dbReference type="GO" id="GO:0005634">
    <property type="term" value="C:nucleus"/>
    <property type="evidence" value="ECO:0007669"/>
    <property type="project" value="UniProtKB-SubCell"/>
</dbReference>
<dbReference type="WBParaSite" id="maker-uti_cns_0011399-snap-gene-0.3-mRNA-1">
    <property type="protein sequence ID" value="maker-uti_cns_0011399-snap-gene-0.3-mRNA-1"/>
    <property type="gene ID" value="maker-uti_cns_0011399-snap-gene-0.3"/>
</dbReference>
<keyword evidence="11" id="KW-1185">Reference proteome</keyword>
<evidence type="ECO:0000256" key="7">
    <source>
        <dbReference type="ARBA" id="ARBA00023242"/>
    </source>
</evidence>
<comment type="subcellular location">
    <subcellularLocation>
        <location evidence="1">Nucleus</location>
    </subcellularLocation>
</comment>
<evidence type="ECO:0000256" key="2">
    <source>
        <dbReference type="ARBA" id="ARBA00022723"/>
    </source>
</evidence>
<dbReference type="Proteomes" id="UP000095280">
    <property type="component" value="Unplaced"/>
</dbReference>
<dbReference type="InterPro" id="IPR036236">
    <property type="entry name" value="Znf_C2H2_sf"/>
</dbReference>
<feature type="domain" description="C2H2-type" evidence="10">
    <location>
        <begin position="184"/>
        <end position="212"/>
    </location>
</feature>
<reference evidence="12" key="1">
    <citation type="submission" date="2016-11" db="UniProtKB">
        <authorList>
            <consortium name="WormBaseParasite"/>
        </authorList>
    </citation>
    <scope>IDENTIFICATION</scope>
</reference>
<evidence type="ECO:0000259" key="10">
    <source>
        <dbReference type="PROSITE" id="PS50157"/>
    </source>
</evidence>
<keyword evidence="4 8" id="KW-0863">Zinc-finger</keyword>
<dbReference type="SMART" id="SM00355">
    <property type="entry name" value="ZnF_C2H2"/>
    <property type="match status" value="4"/>
</dbReference>
<keyword evidence="7" id="KW-0539">Nucleus</keyword>
<keyword evidence="3" id="KW-0677">Repeat</keyword>
<feature type="region of interest" description="Disordered" evidence="9">
    <location>
        <begin position="1"/>
        <end position="21"/>
    </location>
</feature>
<feature type="domain" description="C2H2-type" evidence="10">
    <location>
        <begin position="156"/>
        <end position="183"/>
    </location>
</feature>
<evidence type="ECO:0000256" key="4">
    <source>
        <dbReference type="ARBA" id="ARBA00022771"/>
    </source>
</evidence>
<feature type="domain" description="C2H2-type" evidence="10">
    <location>
        <begin position="65"/>
        <end position="92"/>
    </location>
</feature>
<evidence type="ECO:0000256" key="6">
    <source>
        <dbReference type="ARBA" id="ARBA00023125"/>
    </source>
</evidence>
<evidence type="ECO:0000313" key="11">
    <source>
        <dbReference type="Proteomes" id="UP000095280"/>
    </source>
</evidence>
<dbReference type="GO" id="GO:0008270">
    <property type="term" value="F:zinc ion binding"/>
    <property type="evidence" value="ECO:0007669"/>
    <property type="project" value="UniProtKB-KW"/>
</dbReference>
<dbReference type="SUPFAM" id="SSF57667">
    <property type="entry name" value="beta-beta-alpha zinc fingers"/>
    <property type="match status" value="2"/>
</dbReference>
<dbReference type="FunFam" id="3.30.160.60:FF:000013">
    <property type="entry name" value="Putative zinc finger E-box-binding homeobox 2"/>
    <property type="match status" value="1"/>
</dbReference>
<dbReference type="AlphaFoldDB" id="A0A1I8ICP0"/>
<evidence type="ECO:0000256" key="5">
    <source>
        <dbReference type="ARBA" id="ARBA00022833"/>
    </source>
</evidence>
<feature type="domain" description="C2H2-type" evidence="10">
    <location>
        <begin position="38"/>
        <end position="65"/>
    </location>
</feature>
<organism evidence="11 12">
    <name type="scientific">Macrostomum lignano</name>
    <dbReference type="NCBI Taxonomy" id="282301"/>
    <lineage>
        <taxon>Eukaryota</taxon>
        <taxon>Metazoa</taxon>
        <taxon>Spiralia</taxon>
        <taxon>Lophotrochozoa</taxon>
        <taxon>Platyhelminthes</taxon>
        <taxon>Rhabditophora</taxon>
        <taxon>Macrostomorpha</taxon>
        <taxon>Macrostomida</taxon>
        <taxon>Macrostomidae</taxon>
        <taxon>Macrostomum</taxon>
    </lineage>
</organism>
<dbReference type="FunFam" id="3.30.160.60:FF:000145">
    <property type="entry name" value="Zinc finger protein 574"/>
    <property type="match status" value="1"/>
</dbReference>
<dbReference type="PANTHER" id="PTHR24391">
    <property type="entry name" value="HISTONE H4 TRANSCRIPTION FACTOR-RELATED"/>
    <property type="match status" value="1"/>
</dbReference>
<sequence>MKPDENQNLAPMADTTRGQPYGSCREDIDVEANADGTFACIECGGIYLSKTDLDRHSAEHSPDAQKCTVCNKMFANIYRLQRHLISHNESSELRKFKCKSAARRSSLSTTSRSTCASIRSCGKRFSHSGSYSSHMTSKKCAAVVSPAKPGGGIRPFSCSTCSKAFKHKHHLTEHERLHSGEKPFQCGRCGKRFSHSGSFSQHMNNRYKYCRP</sequence>
<keyword evidence="5" id="KW-0862">Zinc</keyword>
<dbReference type="GO" id="GO:0000978">
    <property type="term" value="F:RNA polymerase II cis-regulatory region sequence-specific DNA binding"/>
    <property type="evidence" value="ECO:0007669"/>
    <property type="project" value="TreeGrafter"/>
</dbReference>
<dbReference type="InterPro" id="IPR013087">
    <property type="entry name" value="Znf_C2H2_type"/>
</dbReference>